<gene>
    <name evidence="6" type="ORF">S01H1_84854</name>
</gene>
<protein>
    <recommendedName>
        <fullName evidence="1">site-specific DNA-methyltransferase (adenine-specific)</fullName>
        <ecNumber evidence="1">2.1.1.72</ecNumber>
    </recommendedName>
</protein>
<organism evidence="6">
    <name type="scientific">marine sediment metagenome</name>
    <dbReference type="NCBI Taxonomy" id="412755"/>
    <lineage>
        <taxon>unclassified sequences</taxon>
        <taxon>metagenomes</taxon>
        <taxon>ecological metagenomes</taxon>
    </lineage>
</organism>
<name>X0XPG5_9ZZZZ</name>
<dbReference type="InterPro" id="IPR046816">
    <property type="entry name" value="MmeI_Mtase"/>
</dbReference>
<dbReference type="InterPro" id="IPR029063">
    <property type="entry name" value="SAM-dependent_MTases_sf"/>
</dbReference>
<dbReference type="GO" id="GO:0009007">
    <property type="term" value="F:site-specific DNA-methyltransferase (adenine-specific) activity"/>
    <property type="evidence" value="ECO:0007669"/>
    <property type="project" value="UniProtKB-EC"/>
</dbReference>
<dbReference type="Pfam" id="PF20473">
    <property type="entry name" value="MmeI_Mtase"/>
    <property type="match status" value="1"/>
</dbReference>
<dbReference type="SUPFAM" id="SSF53335">
    <property type="entry name" value="S-adenosyl-L-methionine-dependent methyltransferases"/>
    <property type="match status" value="1"/>
</dbReference>
<evidence type="ECO:0000256" key="1">
    <source>
        <dbReference type="ARBA" id="ARBA00011900"/>
    </source>
</evidence>
<dbReference type="PANTHER" id="PTHR33841:SF1">
    <property type="entry name" value="DNA METHYLTRANSFERASE A"/>
    <property type="match status" value="1"/>
</dbReference>
<keyword evidence="2" id="KW-0489">Methyltransferase</keyword>
<comment type="caution">
    <text evidence="6">The sequence shown here is derived from an EMBL/GenBank/DDBJ whole genome shotgun (WGS) entry which is preliminary data.</text>
</comment>
<reference evidence="6" key="1">
    <citation type="journal article" date="2014" name="Front. Microbiol.">
        <title>High frequency of phylogenetically diverse reductive dehalogenase-homologous genes in deep subseafloor sedimentary metagenomes.</title>
        <authorList>
            <person name="Kawai M."/>
            <person name="Futagami T."/>
            <person name="Toyoda A."/>
            <person name="Takaki Y."/>
            <person name="Nishi S."/>
            <person name="Hori S."/>
            <person name="Arai W."/>
            <person name="Tsubouchi T."/>
            <person name="Morono Y."/>
            <person name="Uchiyama I."/>
            <person name="Ito T."/>
            <person name="Fujiyama A."/>
            <person name="Inagaki F."/>
            <person name="Takami H."/>
        </authorList>
    </citation>
    <scope>NUCLEOTIDE SEQUENCE</scope>
    <source>
        <strain evidence="6">Expedition CK06-06</strain>
    </source>
</reference>
<evidence type="ECO:0000256" key="2">
    <source>
        <dbReference type="ARBA" id="ARBA00022603"/>
    </source>
</evidence>
<feature type="non-terminal residue" evidence="6">
    <location>
        <position position="116"/>
    </location>
</feature>
<dbReference type="PANTHER" id="PTHR33841">
    <property type="entry name" value="DNA METHYLTRANSFERASE YEEA-RELATED"/>
    <property type="match status" value="1"/>
</dbReference>
<evidence type="ECO:0000256" key="4">
    <source>
        <dbReference type="ARBA" id="ARBA00047942"/>
    </source>
</evidence>
<dbReference type="GO" id="GO:0032259">
    <property type="term" value="P:methylation"/>
    <property type="evidence" value="ECO:0007669"/>
    <property type="project" value="UniProtKB-KW"/>
</dbReference>
<sequence>EGSATKLQKLQQRLGEIKIFDPACGSGNFLIIAYKELRKLEMEVLKRLQELELGKTGQISQPFSVIKLSQFYGIELDDFAHEVALLSLWLTEHQMNVEFKTEFGDSPASLPLKASG</sequence>
<evidence type="ECO:0000313" key="6">
    <source>
        <dbReference type="EMBL" id="GAG45090.1"/>
    </source>
</evidence>
<dbReference type="InterPro" id="IPR050953">
    <property type="entry name" value="N4_N6_ade-DNA_methylase"/>
</dbReference>
<comment type="catalytic activity">
    <reaction evidence="4">
        <text>a 2'-deoxyadenosine in DNA + S-adenosyl-L-methionine = an N(6)-methyl-2'-deoxyadenosine in DNA + S-adenosyl-L-homocysteine + H(+)</text>
        <dbReference type="Rhea" id="RHEA:15197"/>
        <dbReference type="Rhea" id="RHEA-COMP:12418"/>
        <dbReference type="Rhea" id="RHEA-COMP:12419"/>
        <dbReference type="ChEBI" id="CHEBI:15378"/>
        <dbReference type="ChEBI" id="CHEBI:57856"/>
        <dbReference type="ChEBI" id="CHEBI:59789"/>
        <dbReference type="ChEBI" id="CHEBI:90615"/>
        <dbReference type="ChEBI" id="CHEBI:90616"/>
        <dbReference type="EC" id="2.1.1.72"/>
    </reaction>
</comment>
<dbReference type="EC" id="2.1.1.72" evidence="1"/>
<evidence type="ECO:0000256" key="3">
    <source>
        <dbReference type="ARBA" id="ARBA00022679"/>
    </source>
</evidence>
<dbReference type="Gene3D" id="3.40.50.150">
    <property type="entry name" value="Vaccinia Virus protein VP39"/>
    <property type="match status" value="1"/>
</dbReference>
<feature type="non-terminal residue" evidence="6">
    <location>
        <position position="1"/>
    </location>
</feature>
<keyword evidence="3" id="KW-0808">Transferase</keyword>
<proteinExistence type="predicted"/>
<feature type="domain" description="MmeI-like DNA-methyltransferase" evidence="5">
    <location>
        <begin position="3"/>
        <end position="115"/>
    </location>
</feature>
<accession>X0XPG5</accession>
<evidence type="ECO:0000259" key="5">
    <source>
        <dbReference type="Pfam" id="PF20473"/>
    </source>
</evidence>
<dbReference type="AlphaFoldDB" id="X0XPG5"/>
<dbReference type="EMBL" id="BARS01058060">
    <property type="protein sequence ID" value="GAG45090.1"/>
    <property type="molecule type" value="Genomic_DNA"/>
</dbReference>